<evidence type="ECO:0000259" key="2">
    <source>
        <dbReference type="PROSITE" id="PS51085"/>
    </source>
</evidence>
<gene>
    <name evidence="3" type="ORF">BZL54_05100</name>
</gene>
<sequence>MIIHLDGRALTVADGLTVAAAVASSGDDTTRMSCTGAPRAPFCGMGICQECRMTIDGRRRLACQTLCSDGMQVERMR</sequence>
<dbReference type="InterPro" id="IPR036010">
    <property type="entry name" value="2Fe-2S_ferredoxin-like_sf"/>
</dbReference>
<reference evidence="3 4" key="1">
    <citation type="submission" date="2017-01" db="EMBL/GenBank/DDBJ databases">
        <title>Whole-Genome Shotgun Sequencing of Two beta-Proteobacterial Species in Search of the Bulgecin Biosynthetic Cluster.</title>
        <authorList>
            <person name="Horsman M.E."/>
            <person name="Marous D.R."/>
            <person name="Li R."/>
            <person name="Oliver R.A."/>
            <person name="Byun B."/>
            <person name="Emrich S.J."/>
            <person name="Boggess B."/>
            <person name="Townsend C.A."/>
            <person name="Mobashery S."/>
        </authorList>
    </citation>
    <scope>NUCLEOTIDE SEQUENCE [LARGE SCALE GENOMIC DNA]</scope>
    <source>
        <strain evidence="3 4">ATCC 31433</strain>
    </source>
</reference>
<dbReference type="AlphaFoldDB" id="A0A2A4FMH9"/>
<comment type="caution">
    <text evidence="3">The sequence shown here is derived from an EMBL/GenBank/DDBJ whole genome shotgun (WGS) entry which is preliminary data.</text>
</comment>
<dbReference type="Proteomes" id="UP000217994">
    <property type="component" value="Unassembled WGS sequence"/>
</dbReference>
<feature type="domain" description="2Fe-2S ferredoxin-type" evidence="2">
    <location>
        <begin position="1"/>
        <end position="77"/>
    </location>
</feature>
<dbReference type="RefSeq" id="WP_084908455.1">
    <property type="nucleotide sequence ID" value="NZ_CP020738.1"/>
</dbReference>
<dbReference type="Pfam" id="PF13510">
    <property type="entry name" value="Fer2_4"/>
    <property type="match status" value="1"/>
</dbReference>
<dbReference type="PROSITE" id="PS51085">
    <property type="entry name" value="2FE2S_FER_2"/>
    <property type="match status" value="1"/>
</dbReference>
<dbReference type="GeneID" id="69002824"/>
<evidence type="ECO:0000313" key="4">
    <source>
        <dbReference type="Proteomes" id="UP000217994"/>
    </source>
</evidence>
<dbReference type="Gene3D" id="3.10.20.440">
    <property type="entry name" value="2Fe-2S iron-sulphur cluster binding domain, sarcosine oxidase, alpha subunit, N-terminal domain"/>
    <property type="match status" value="1"/>
</dbReference>
<dbReference type="GO" id="GO:0016491">
    <property type="term" value="F:oxidoreductase activity"/>
    <property type="evidence" value="ECO:0007669"/>
    <property type="project" value="UniProtKB-KW"/>
</dbReference>
<organism evidence="3 4">
    <name type="scientific">Burkholderia ubonensis subsp. mesacidophila</name>
    <dbReference type="NCBI Taxonomy" id="265293"/>
    <lineage>
        <taxon>Bacteria</taxon>
        <taxon>Pseudomonadati</taxon>
        <taxon>Pseudomonadota</taxon>
        <taxon>Betaproteobacteria</taxon>
        <taxon>Burkholderiales</taxon>
        <taxon>Burkholderiaceae</taxon>
        <taxon>Burkholderia</taxon>
        <taxon>Burkholderia cepacia complex</taxon>
    </lineage>
</organism>
<dbReference type="InterPro" id="IPR001041">
    <property type="entry name" value="2Fe-2S_ferredoxin-type"/>
</dbReference>
<dbReference type="SUPFAM" id="SSF54292">
    <property type="entry name" value="2Fe-2S ferredoxin-like"/>
    <property type="match status" value="1"/>
</dbReference>
<evidence type="ECO:0000256" key="1">
    <source>
        <dbReference type="ARBA" id="ARBA00023002"/>
    </source>
</evidence>
<keyword evidence="1" id="KW-0560">Oxidoreductase</keyword>
<protein>
    <submittedName>
        <fullName evidence="3">(2Fe-2S)-binding protein</fullName>
    </submittedName>
</protein>
<dbReference type="EMBL" id="MTZU01000013">
    <property type="protein sequence ID" value="PCE33606.1"/>
    <property type="molecule type" value="Genomic_DNA"/>
</dbReference>
<proteinExistence type="predicted"/>
<name>A0A2A4FMH9_9BURK</name>
<dbReference type="GO" id="GO:0051536">
    <property type="term" value="F:iron-sulfur cluster binding"/>
    <property type="evidence" value="ECO:0007669"/>
    <property type="project" value="InterPro"/>
</dbReference>
<evidence type="ECO:0000313" key="3">
    <source>
        <dbReference type="EMBL" id="PCE33606.1"/>
    </source>
</evidence>
<accession>A0A2A4FMH9</accession>
<dbReference type="InterPro" id="IPR042204">
    <property type="entry name" value="2Fe-2S-bd_N"/>
</dbReference>